<keyword evidence="4 5" id="KW-0560">Oxidoreductase</keyword>
<dbReference type="Proteomes" id="UP000298381">
    <property type="component" value="Unassembled WGS sequence"/>
</dbReference>
<dbReference type="RefSeq" id="WP_135270607.1">
    <property type="nucleotide sequence ID" value="NZ_SRIB01000003.1"/>
</dbReference>
<evidence type="ECO:0000313" key="7">
    <source>
        <dbReference type="EMBL" id="TFZ41126.1"/>
    </source>
</evidence>
<comment type="similarity">
    <text evidence="1 5">Belongs to the flavin oxidoreductase frp family.</text>
</comment>
<proteinExistence type="inferred from homology"/>
<keyword evidence="5" id="KW-0521">NADP</keyword>
<evidence type="ECO:0000259" key="6">
    <source>
        <dbReference type="Pfam" id="PF00881"/>
    </source>
</evidence>
<dbReference type="Pfam" id="PF00881">
    <property type="entry name" value="Nitroreductase"/>
    <property type="match status" value="1"/>
</dbReference>
<comment type="caution">
    <text evidence="7">The sequence shown here is derived from an EMBL/GenBank/DDBJ whole genome shotgun (WGS) entry which is preliminary data.</text>
</comment>
<dbReference type="SUPFAM" id="SSF55469">
    <property type="entry name" value="FMN-dependent nitroreductase-like"/>
    <property type="match status" value="1"/>
</dbReference>
<dbReference type="InterPro" id="IPR016446">
    <property type="entry name" value="Flavin_OxRdtase_Frp"/>
</dbReference>
<dbReference type="InterPro" id="IPR000415">
    <property type="entry name" value="Nitroreductase-like"/>
</dbReference>
<keyword evidence="8" id="KW-1185">Reference proteome</keyword>
<feature type="domain" description="Nitroreductase" evidence="6">
    <location>
        <begin position="11"/>
        <end position="163"/>
    </location>
</feature>
<evidence type="ECO:0000256" key="2">
    <source>
        <dbReference type="ARBA" id="ARBA00022630"/>
    </source>
</evidence>
<accession>A0A4Z0D8B4</accession>
<evidence type="ECO:0000256" key="4">
    <source>
        <dbReference type="ARBA" id="ARBA00023002"/>
    </source>
</evidence>
<dbReference type="EMBL" id="SRIB01000003">
    <property type="protein sequence ID" value="TFZ41126.1"/>
    <property type="molecule type" value="Genomic_DNA"/>
</dbReference>
<dbReference type="CDD" id="cd02146">
    <property type="entry name" value="NfsA-like"/>
    <property type="match status" value="1"/>
</dbReference>
<sequence>MNETVKKQLDHRTIREFKDERIPEETFKTLMEVVRRTPTSNGMQTCSIIRVKDNDKKASIAEICNQEYVKRTPELLIFIVDQFRNMMIAKEKGGKIENARDMDRFFQGFTDACLAAQNLVVAAESMGLGTVYFGSILNDPQKVIDIFHLPELTFPVVGLGVGYPNQEPQLKPRMDMSLRLFEDNYTVFDSYLKEIEEYDRQMTEYYDLRDANKRVDSFSDQIVAKLNNPAIKRQEILKVIKKQGFDLKI</sequence>
<evidence type="ECO:0000313" key="8">
    <source>
        <dbReference type="Proteomes" id="UP000298381"/>
    </source>
</evidence>
<dbReference type="PANTHER" id="PTHR43425:SF2">
    <property type="entry name" value="OXYGEN-INSENSITIVE NADPH NITROREDUCTASE"/>
    <property type="match status" value="1"/>
</dbReference>
<name>A0A4Z0D8B4_9FIRM</name>
<dbReference type="PIRSF" id="PIRSF005426">
    <property type="entry name" value="Frp"/>
    <property type="match status" value="1"/>
</dbReference>
<dbReference type="OrthoDB" id="9775805at2"/>
<keyword evidence="2 5" id="KW-0285">Flavoprotein</keyword>
<dbReference type="PANTHER" id="PTHR43425">
    <property type="entry name" value="OXYGEN-INSENSITIVE NADPH NITROREDUCTASE"/>
    <property type="match status" value="1"/>
</dbReference>
<dbReference type="AlphaFoldDB" id="A0A4Z0D8B4"/>
<dbReference type="InterPro" id="IPR029479">
    <property type="entry name" value="Nitroreductase"/>
</dbReference>
<keyword evidence="3 5" id="KW-0288">FMN</keyword>
<gene>
    <name evidence="7" type="ORF">E4100_03235</name>
</gene>
<organism evidence="7 8">
    <name type="scientific">Soehngenia longivitae</name>
    <dbReference type="NCBI Taxonomy" id="2562294"/>
    <lineage>
        <taxon>Bacteria</taxon>
        <taxon>Bacillati</taxon>
        <taxon>Bacillota</taxon>
        <taxon>Tissierellia</taxon>
        <taxon>Tissierellales</taxon>
        <taxon>Tissierellaceae</taxon>
        <taxon>Soehngenia</taxon>
    </lineage>
</organism>
<evidence type="ECO:0000256" key="5">
    <source>
        <dbReference type="PIRNR" id="PIRNR005426"/>
    </source>
</evidence>
<reference evidence="7 8" key="1">
    <citation type="submission" date="2019-03" db="EMBL/GenBank/DDBJ databases">
        <title>Draft genome sequence data and analysis of a Fermenting Bacterium, Soehngenia longevitae strain 1933PT, isolated from petroleum reservoir in Azerbaijan.</title>
        <authorList>
            <person name="Grouzdev D.S."/>
            <person name="Bidzhieva S.K."/>
            <person name="Sokolova D.S."/>
            <person name="Tourova T.P."/>
            <person name="Poltaraus A.B."/>
            <person name="Nazina T.N."/>
        </authorList>
    </citation>
    <scope>NUCLEOTIDE SEQUENCE [LARGE SCALE GENOMIC DNA]</scope>
    <source>
        <strain evidence="7 8">1933P</strain>
    </source>
</reference>
<dbReference type="GO" id="GO:0016491">
    <property type="term" value="F:oxidoreductase activity"/>
    <property type="evidence" value="ECO:0007669"/>
    <property type="project" value="UniProtKB-UniRule"/>
</dbReference>
<evidence type="ECO:0000256" key="1">
    <source>
        <dbReference type="ARBA" id="ARBA00008366"/>
    </source>
</evidence>
<protein>
    <submittedName>
        <fullName evidence="7">NADPH-dependent oxidoreductase</fullName>
    </submittedName>
</protein>
<dbReference type="Gene3D" id="3.40.109.10">
    <property type="entry name" value="NADH Oxidase"/>
    <property type="match status" value="1"/>
</dbReference>
<evidence type="ECO:0000256" key="3">
    <source>
        <dbReference type="ARBA" id="ARBA00022643"/>
    </source>
</evidence>